<comment type="caution">
    <text evidence="2">The sequence shown here is derived from an EMBL/GenBank/DDBJ whole genome shotgun (WGS) entry which is preliminary data.</text>
</comment>
<evidence type="ECO:0000313" key="3">
    <source>
        <dbReference type="Proteomes" id="UP001569428"/>
    </source>
</evidence>
<gene>
    <name evidence="2" type="ORF">ACCI49_07370</name>
</gene>
<evidence type="ECO:0000256" key="1">
    <source>
        <dbReference type="SAM" id="Phobius"/>
    </source>
</evidence>
<keyword evidence="3" id="KW-1185">Reference proteome</keyword>
<name>A0ABV4NZ03_9GAMM</name>
<dbReference type="RefSeq" id="WP_371838311.1">
    <property type="nucleotide sequence ID" value="NZ_JBGMEK010000011.1"/>
</dbReference>
<keyword evidence="1" id="KW-0472">Membrane</keyword>
<dbReference type="EMBL" id="JBGMEK010000011">
    <property type="protein sequence ID" value="MFA0810738.1"/>
    <property type="molecule type" value="Genomic_DNA"/>
</dbReference>
<sequence length="138" mass="15590">MSRSLRQFVLFFLLMFLSLAVSSDEKASFSSGQIVNSQDSVFFKEDFSYVDLLPNNYFFTIFLLAGFFVFLKIYDNKRRQISSGSKNIRLIEKTVLDNKLVAYLLVVDGNKALLIQQPSGVDIALLSGQDVLEVDRAA</sequence>
<reference evidence="2 3" key="1">
    <citation type="submission" date="2024-08" db="EMBL/GenBank/DDBJ databases">
        <authorList>
            <person name="Ishaq N."/>
        </authorList>
    </citation>
    <scope>NUCLEOTIDE SEQUENCE [LARGE SCALE GENOMIC DNA]</scope>
    <source>
        <strain evidence="2 3">DSM 18651</strain>
    </source>
</reference>
<protein>
    <recommendedName>
        <fullName evidence="4">Flagellar biosynthesis protein, FliO</fullName>
    </recommendedName>
</protein>
<evidence type="ECO:0008006" key="4">
    <source>
        <dbReference type="Google" id="ProtNLM"/>
    </source>
</evidence>
<keyword evidence="1" id="KW-0812">Transmembrane</keyword>
<organism evidence="2 3">
    <name type="scientific">Microbulbifer epialgicus</name>
    <dbReference type="NCBI Taxonomy" id="393907"/>
    <lineage>
        <taxon>Bacteria</taxon>
        <taxon>Pseudomonadati</taxon>
        <taxon>Pseudomonadota</taxon>
        <taxon>Gammaproteobacteria</taxon>
        <taxon>Cellvibrionales</taxon>
        <taxon>Microbulbiferaceae</taxon>
        <taxon>Microbulbifer</taxon>
    </lineage>
</organism>
<dbReference type="Proteomes" id="UP001569428">
    <property type="component" value="Unassembled WGS sequence"/>
</dbReference>
<proteinExistence type="predicted"/>
<evidence type="ECO:0000313" key="2">
    <source>
        <dbReference type="EMBL" id="MFA0810738.1"/>
    </source>
</evidence>
<feature type="transmembrane region" description="Helical" evidence="1">
    <location>
        <begin position="57"/>
        <end position="74"/>
    </location>
</feature>
<keyword evidence="1" id="KW-1133">Transmembrane helix</keyword>
<accession>A0ABV4NZ03</accession>